<dbReference type="Gene3D" id="3.40.50.300">
    <property type="entry name" value="P-loop containing nucleotide triphosphate hydrolases"/>
    <property type="match status" value="2"/>
</dbReference>
<dbReference type="InterPro" id="IPR003593">
    <property type="entry name" value="AAA+_ATPase"/>
</dbReference>
<feature type="transmembrane region" description="Helical" evidence="9">
    <location>
        <begin position="180"/>
        <end position="199"/>
    </location>
</feature>
<feature type="domain" description="ABC transporter" evidence="10">
    <location>
        <begin position="1163"/>
        <end position="1443"/>
    </location>
</feature>
<dbReference type="GO" id="GO:0016887">
    <property type="term" value="F:ATP hydrolysis activity"/>
    <property type="evidence" value="ECO:0007669"/>
    <property type="project" value="InterPro"/>
</dbReference>
<sequence length="1445" mass="167682">MSISDRSLEIDHLIGDTLNDSEKEPEYCFWESKTYLRVKSCRFFKDNLFKYLDHGFNFYAFFTWAKRWIDLVAKQYVEPYKFYPLPISDQILYWQPKFAKHVSDALVRLDTYETSKSKSMNKPKKPYKSILIRALFLTYWKRLILMLVCFVLLYSVNMILVLIIRKILVLLSGEPDRVGYIFFLVFVLAFSQFLIAILLDHINFYMYRLIHVIQYSFSITIFQHGMCHRRKFANDIDGSNSLNVCNQVLHSCSPESECCKNPLFCQALRYQNKDINSRIFSFEFMDSYYVSLFSESIVEIISGLDLIDKMCMDDIAHNIITKTRNNELTLLFIRFVLSFINRLFINSFVEDSFKENDIHKFKTAQMMSSMIVLLKIADSMLFVPDAMKFLTYSLISYFRAEYYMKECSPNFYISDNKYTGSVKTSSNIVPITTQLPNGVVVYYKDATFTWVNTRNDLLNKKYEPYLKNINFELKRGEMAIVTGSQGSGKSNFIKSILGEMTLVGGSMAVVPLHTSMPIFYASQDIWLQQGTIRSNITFGYKFDEQLYNTVLKAVELEFDISTWDKGDLRVVSDNAHTLSGGQRVRMELARAVYAYLVFHKVNKEYNNSQCSFLMCLDASFHGLDPYVSKTIFNNLFNFKTGLLIKNDLAVVLTSIKRYLNLFSLNEQSYPTMSLYHVTDKTLKKVKDMKHLQMNNNPLSTALKTIDPEEMMKLCESGENSRSGRKKIVMDKYEDSLIINPESKVTKRVMRQSLRPYFIYIKSIGFPFFLFVIFTLFYETVETLKYTLSGELGDKIMDIVAVTTHPKDYIPALKKIRKLCDDTLLRIKKLTAIVVTFNFSSNFVLTFCCLRGCKRIHEYCINSLINNKSSVIRIKQYSSEILTFLSSDVFMIDENFGPCISSLFILFIEVLLKAIVLAYYFPICIPVIVICVSVIAIFIFRKFVLASKNLQIASLESLSRNNFVCQNAVSSSSTYRSFKKESTLLDNVIEYTDYCIRSWFYSKSFLSWASFISKFIFLVMTLSSFVIPLIYKEFVKIKSFVGFYGLNIMQNIRIMFTFTNLVVAIAKLEMLMCSIKRFECFIPPGQKCVFQKYRNVNKEYLVLDLGSYKDGDITEREVKKSLKSRRKREFKEENKKFYCFRVMGFRPRINIISDLQLSPEHTGVELNDVCVYTTPTHTPESMILKHITVSAHKSEIIGMVGRTGAGKTTLLSVLQNIAENRTGQVLLDGKDMNDIPKDVLRQIIGVLPQLPFVFKGWTIRRFLDPRKLFSDADINDALDKCGLLKFVNELPGSKKLDTVIIADNLNLYMPTKKNLIQLNTENLRDYYEECDMLLSYTQLRTLSFARLVLYRNLFRIILVDEPPENLYEDEFEENDPQIKEGNVPIYQLLKMYFQHCTTFVTAHNSNSLCMCNSVWILHQGMFMGKCGIDEILKENSIANIIQKFVK</sequence>
<keyword evidence="4 9" id="KW-0812">Transmembrane</keyword>
<dbReference type="OrthoDB" id="4865934at2759"/>
<evidence type="ECO:0000256" key="5">
    <source>
        <dbReference type="ARBA" id="ARBA00022741"/>
    </source>
</evidence>
<evidence type="ECO:0008006" key="14">
    <source>
        <dbReference type="Google" id="ProtNLM"/>
    </source>
</evidence>
<keyword evidence="5" id="KW-0547">Nucleotide-binding</keyword>
<evidence type="ECO:0000256" key="6">
    <source>
        <dbReference type="ARBA" id="ARBA00022840"/>
    </source>
</evidence>
<proteinExistence type="inferred from homology"/>
<comment type="subcellular location">
    <subcellularLocation>
        <location evidence="1">Membrane</location>
        <topology evidence="1">Multi-pass membrane protein</topology>
    </subcellularLocation>
</comment>
<dbReference type="SUPFAM" id="SSF52540">
    <property type="entry name" value="P-loop containing nucleoside triphosphate hydrolases"/>
    <property type="match status" value="2"/>
</dbReference>
<feature type="domain" description="ABC transporter" evidence="10">
    <location>
        <begin position="441"/>
        <end position="688"/>
    </location>
</feature>
<dbReference type="SMART" id="SM00382">
    <property type="entry name" value="AAA"/>
    <property type="match status" value="2"/>
</dbReference>
<dbReference type="Gene3D" id="1.20.1560.10">
    <property type="entry name" value="ABC transporter type 1, transmembrane domain"/>
    <property type="match status" value="1"/>
</dbReference>
<organism evidence="12 13">
    <name type="scientific">Theileria orientalis</name>
    <dbReference type="NCBI Taxonomy" id="68886"/>
    <lineage>
        <taxon>Eukaryota</taxon>
        <taxon>Sar</taxon>
        <taxon>Alveolata</taxon>
        <taxon>Apicomplexa</taxon>
        <taxon>Aconoidasida</taxon>
        <taxon>Piroplasmida</taxon>
        <taxon>Theileriidae</taxon>
        <taxon>Theileria</taxon>
    </lineage>
</organism>
<evidence type="ECO:0000256" key="3">
    <source>
        <dbReference type="ARBA" id="ARBA00022448"/>
    </source>
</evidence>
<dbReference type="Proteomes" id="UP000244803">
    <property type="component" value="Chromosome 2"/>
</dbReference>
<dbReference type="PROSITE" id="PS50929">
    <property type="entry name" value="ABC_TM1F"/>
    <property type="match status" value="1"/>
</dbReference>
<feature type="transmembrane region" description="Helical" evidence="9">
    <location>
        <begin position="1051"/>
        <end position="1071"/>
    </location>
</feature>
<evidence type="ECO:0000256" key="1">
    <source>
        <dbReference type="ARBA" id="ARBA00004141"/>
    </source>
</evidence>
<feature type="transmembrane region" description="Helical" evidence="9">
    <location>
        <begin position="918"/>
        <end position="939"/>
    </location>
</feature>
<keyword evidence="6" id="KW-0067">ATP-binding</keyword>
<dbReference type="Pfam" id="PF00664">
    <property type="entry name" value="ABC_membrane"/>
    <property type="match status" value="1"/>
</dbReference>
<evidence type="ECO:0000256" key="2">
    <source>
        <dbReference type="ARBA" id="ARBA00009726"/>
    </source>
</evidence>
<gene>
    <name evidence="12" type="ORF">MACJ_001775</name>
</gene>
<evidence type="ECO:0000313" key="12">
    <source>
        <dbReference type="EMBL" id="UKJ90840.2"/>
    </source>
</evidence>
<reference evidence="12" key="1">
    <citation type="submission" date="2022-07" db="EMBL/GenBank/DDBJ databases">
        <title>Evaluation of T. orientalis genome assembly methods using nanopore sequencing and analysis of variation between genomes.</title>
        <authorList>
            <person name="Yam J."/>
            <person name="Micallef M.L."/>
            <person name="Liu M."/>
            <person name="Djordjevic S.P."/>
            <person name="Bogema D.R."/>
            <person name="Jenkins C."/>
        </authorList>
    </citation>
    <scope>NUCLEOTIDE SEQUENCE</scope>
    <source>
        <strain evidence="12">Fish Creek</strain>
    </source>
</reference>
<evidence type="ECO:0000256" key="8">
    <source>
        <dbReference type="ARBA" id="ARBA00023136"/>
    </source>
</evidence>
<keyword evidence="8 9" id="KW-0472">Membrane</keyword>
<dbReference type="InterPro" id="IPR011527">
    <property type="entry name" value="ABC1_TM_dom"/>
</dbReference>
<dbReference type="PROSITE" id="PS00211">
    <property type="entry name" value="ABC_TRANSPORTER_1"/>
    <property type="match status" value="1"/>
</dbReference>
<dbReference type="SUPFAM" id="SSF90123">
    <property type="entry name" value="ABC transporter transmembrane region"/>
    <property type="match status" value="2"/>
</dbReference>
<evidence type="ECO:0000259" key="10">
    <source>
        <dbReference type="PROSITE" id="PS50893"/>
    </source>
</evidence>
<dbReference type="PANTHER" id="PTHR24223">
    <property type="entry name" value="ATP-BINDING CASSETTE SUB-FAMILY C"/>
    <property type="match status" value="1"/>
</dbReference>
<dbReference type="PANTHER" id="PTHR24223:SF456">
    <property type="entry name" value="MULTIDRUG RESISTANCE-ASSOCIATED PROTEIN LETHAL(2)03659"/>
    <property type="match status" value="1"/>
</dbReference>
<dbReference type="InterPro" id="IPR027417">
    <property type="entry name" value="P-loop_NTPase"/>
</dbReference>
<evidence type="ECO:0000256" key="4">
    <source>
        <dbReference type="ARBA" id="ARBA00022692"/>
    </source>
</evidence>
<feature type="transmembrane region" description="Helical" evidence="9">
    <location>
        <begin position="1007"/>
        <end position="1030"/>
    </location>
</feature>
<name>A0A976MAS9_THEOR</name>
<accession>A0A976MAS9</accession>
<keyword evidence="3" id="KW-0813">Transport</keyword>
<keyword evidence="7 9" id="KW-1133">Transmembrane helix</keyword>
<dbReference type="GO" id="GO:0016020">
    <property type="term" value="C:membrane"/>
    <property type="evidence" value="ECO:0007669"/>
    <property type="project" value="UniProtKB-SubCell"/>
</dbReference>
<protein>
    <recommendedName>
        <fullName evidence="14">ABC transporter</fullName>
    </recommendedName>
</protein>
<dbReference type="InterPro" id="IPR036640">
    <property type="entry name" value="ABC1_TM_sf"/>
</dbReference>
<dbReference type="PROSITE" id="PS50893">
    <property type="entry name" value="ABC_TRANSPORTER_2"/>
    <property type="match status" value="2"/>
</dbReference>
<dbReference type="InterPro" id="IPR003439">
    <property type="entry name" value="ABC_transporter-like_ATP-bd"/>
</dbReference>
<evidence type="ECO:0000256" key="9">
    <source>
        <dbReference type="SAM" id="Phobius"/>
    </source>
</evidence>
<feature type="transmembrane region" description="Helical" evidence="9">
    <location>
        <begin position="756"/>
        <end position="777"/>
    </location>
</feature>
<dbReference type="InterPro" id="IPR017871">
    <property type="entry name" value="ABC_transporter-like_CS"/>
</dbReference>
<dbReference type="InterPro" id="IPR050173">
    <property type="entry name" value="ABC_transporter_C-like"/>
</dbReference>
<dbReference type="Pfam" id="PF00005">
    <property type="entry name" value="ABC_tran"/>
    <property type="match status" value="2"/>
</dbReference>
<feature type="domain" description="ABC transmembrane type-1" evidence="11">
    <location>
        <begin position="829"/>
        <end position="1045"/>
    </location>
</feature>
<evidence type="ECO:0000256" key="7">
    <source>
        <dbReference type="ARBA" id="ARBA00022989"/>
    </source>
</evidence>
<evidence type="ECO:0000313" key="13">
    <source>
        <dbReference type="Proteomes" id="UP000244803"/>
    </source>
</evidence>
<dbReference type="GO" id="GO:0005524">
    <property type="term" value="F:ATP binding"/>
    <property type="evidence" value="ECO:0007669"/>
    <property type="project" value="UniProtKB-KW"/>
</dbReference>
<feature type="transmembrane region" description="Helical" evidence="9">
    <location>
        <begin position="143"/>
        <end position="168"/>
    </location>
</feature>
<dbReference type="GO" id="GO:0140359">
    <property type="term" value="F:ABC-type transporter activity"/>
    <property type="evidence" value="ECO:0007669"/>
    <property type="project" value="InterPro"/>
</dbReference>
<dbReference type="EMBL" id="CP056068">
    <property type="protein sequence ID" value="UKJ90840.2"/>
    <property type="molecule type" value="Genomic_DNA"/>
</dbReference>
<comment type="similarity">
    <text evidence="2">Belongs to the ABC transporter superfamily. ABCC family. Conjugate transporter (TC 3.A.1.208) subfamily.</text>
</comment>
<evidence type="ECO:0000259" key="11">
    <source>
        <dbReference type="PROSITE" id="PS50929"/>
    </source>
</evidence>